<dbReference type="GO" id="GO:0005737">
    <property type="term" value="C:cytoplasm"/>
    <property type="evidence" value="ECO:0007669"/>
    <property type="project" value="TreeGrafter"/>
</dbReference>
<dbReference type="SUPFAM" id="SSF52540">
    <property type="entry name" value="P-loop containing nucleoside triphosphate hydrolases"/>
    <property type="match status" value="1"/>
</dbReference>
<dbReference type="EC" id="2.7.1.25" evidence="2 6"/>
<keyword evidence="6 7" id="KW-0418">Kinase</keyword>
<comment type="caution">
    <text evidence="10">The sequence shown here is derived from an EMBL/GenBank/DDBJ whole genome shotgun (WGS) entry which is preliminary data.</text>
</comment>
<evidence type="ECO:0000256" key="6">
    <source>
        <dbReference type="HAMAP-Rule" id="MF_00065"/>
    </source>
</evidence>
<evidence type="ECO:0000256" key="8">
    <source>
        <dbReference type="SAM" id="Phobius"/>
    </source>
</evidence>
<evidence type="ECO:0000259" key="9">
    <source>
        <dbReference type="Pfam" id="PF01583"/>
    </source>
</evidence>
<evidence type="ECO:0000256" key="4">
    <source>
        <dbReference type="ARBA" id="ARBA00022741"/>
    </source>
</evidence>
<dbReference type="InterPro" id="IPR027417">
    <property type="entry name" value="P-loop_NTPase"/>
</dbReference>
<evidence type="ECO:0000313" key="10">
    <source>
        <dbReference type="EMBL" id="SOE80816.1"/>
    </source>
</evidence>
<feature type="domain" description="APS kinase" evidence="9">
    <location>
        <begin position="38"/>
        <end position="184"/>
    </location>
</feature>
<dbReference type="HAMAP" id="MF_00065">
    <property type="entry name" value="Adenylyl_sulf_kinase"/>
    <property type="match status" value="1"/>
</dbReference>
<dbReference type="UniPathway" id="UPA00140">
    <property type="reaction ID" value="UER00205"/>
</dbReference>
<dbReference type="EMBL" id="OCSU01000002">
    <property type="protein sequence ID" value="SOE80816.1"/>
    <property type="molecule type" value="Genomic_DNA"/>
</dbReference>
<proteinExistence type="inferred from homology"/>
<dbReference type="GO" id="GO:0070814">
    <property type="term" value="P:hydrogen sulfide biosynthetic process"/>
    <property type="evidence" value="ECO:0007669"/>
    <property type="project" value="UniProtKB-UniRule"/>
</dbReference>
<evidence type="ECO:0000256" key="1">
    <source>
        <dbReference type="ARBA" id="ARBA00001823"/>
    </source>
</evidence>
<gene>
    <name evidence="6" type="primary">cysC</name>
    <name evidence="10" type="ORF">SAMN05446927_4064</name>
</gene>
<dbReference type="InterPro" id="IPR002891">
    <property type="entry name" value="APS"/>
</dbReference>
<evidence type="ECO:0000313" key="11">
    <source>
        <dbReference type="Proteomes" id="UP000219522"/>
    </source>
</evidence>
<protein>
    <recommendedName>
        <fullName evidence="2 6">Adenylyl-sulfate kinase</fullName>
        <ecNumber evidence="2 6">2.7.1.25</ecNumber>
    </recommendedName>
    <alternativeName>
        <fullName evidence="6">APS kinase</fullName>
    </alternativeName>
    <alternativeName>
        <fullName evidence="6">ATP adenosine-5'-phosphosulfate 3'-phosphotransferase</fullName>
    </alternativeName>
    <alternativeName>
        <fullName evidence="6">Adenosine-5'-phosphosulfate kinase</fullName>
    </alternativeName>
</protein>
<dbReference type="InterPro" id="IPR059117">
    <property type="entry name" value="APS_kinase_dom"/>
</dbReference>
<dbReference type="GO" id="GO:0004020">
    <property type="term" value="F:adenylylsulfate kinase activity"/>
    <property type="evidence" value="ECO:0007669"/>
    <property type="project" value="UniProtKB-UniRule"/>
</dbReference>
<dbReference type="NCBIfam" id="NF003013">
    <property type="entry name" value="PRK03846.1"/>
    <property type="match status" value="1"/>
</dbReference>
<keyword evidence="11" id="KW-1185">Reference proteome</keyword>
<dbReference type="AlphaFoldDB" id="A0A7Z7N3F9"/>
<dbReference type="CDD" id="cd02027">
    <property type="entry name" value="APSK"/>
    <property type="match status" value="1"/>
</dbReference>
<keyword evidence="8" id="KW-0472">Membrane</keyword>
<reference evidence="10 11" key="1">
    <citation type="submission" date="2017-09" db="EMBL/GenBank/DDBJ databases">
        <authorList>
            <person name="Varghese N."/>
            <person name="Submissions S."/>
        </authorList>
    </citation>
    <scope>NUCLEOTIDE SEQUENCE [LARGE SCALE GENOMIC DNA]</scope>
    <source>
        <strain evidence="10 11">OK806</strain>
    </source>
</reference>
<comment type="similarity">
    <text evidence="6 7">Belongs to the APS kinase family.</text>
</comment>
<organism evidence="10 11">
    <name type="scientific">Caballeronia arationis</name>
    <dbReference type="NCBI Taxonomy" id="1777142"/>
    <lineage>
        <taxon>Bacteria</taxon>
        <taxon>Pseudomonadati</taxon>
        <taxon>Pseudomonadota</taxon>
        <taxon>Betaproteobacteria</taxon>
        <taxon>Burkholderiales</taxon>
        <taxon>Burkholderiaceae</taxon>
        <taxon>Caballeronia</taxon>
    </lineage>
</organism>
<dbReference type="GO" id="GO:0010134">
    <property type="term" value="P:sulfate assimilation via adenylyl sulfate reduction"/>
    <property type="evidence" value="ECO:0007669"/>
    <property type="project" value="TreeGrafter"/>
</dbReference>
<dbReference type="Pfam" id="PF01583">
    <property type="entry name" value="APS_kinase"/>
    <property type="match status" value="1"/>
</dbReference>
<evidence type="ECO:0000256" key="3">
    <source>
        <dbReference type="ARBA" id="ARBA00022679"/>
    </source>
</evidence>
<feature type="transmembrane region" description="Helical" evidence="8">
    <location>
        <begin position="97"/>
        <end position="120"/>
    </location>
</feature>
<evidence type="ECO:0000256" key="7">
    <source>
        <dbReference type="RuleBase" id="RU004347"/>
    </source>
</evidence>
<dbReference type="InterPro" id="IPR050512">
    <property type="entry name" value="Sulf_AdTrans/APS_kinase"/>
</dbReference>
<name>A0A7Z7N3F9_9BURK</name>
<evidence type="ECO:0000256" key="5">
    <source>
        <dbReference type="ARBA" id="ARBA00022840"/>
    </source>
</evidence>
<keyword evidence="8" id="KW-1133">Transmembrane helix</keyword>
<comment type="pathway">
    <text evidence="6 7">Sulfur metabolism; hydrogen sulfide biosynthesis; sulfite from sulfate: step 2/3.</text>
</comment>
<evidence type="ECO:0000256" key="2">
    <source>
        <dbReference type="ARBA" id="ARBA00012121"/>
    </source>
</evidence>
<keyword evidence="4 6" id="KW-0547">Nucleotide-binding</keyword>
<accession>A0A7Z7N3F9</accession>
<keyword evidence="3 6" id="KW-0808">Transferase</keyword>
<dbReference type="GO" id="GO:0019379">
    <property type="term" value="P:sulfate assimilation, phosphoadenylyl sulfate reduction by phosphoadenylyl-sulfate reductase (thioredoxin)"/>
    <property type="evidence" value="ECO:0007669"/>
    <property type="project" value="TreeGrafter"/>
</dbReference>
<comment type="catalytic activity">
    <reaction evidence="1 6 7">
        <text>adenosine 5'-phosphosulfate + ATP = 3'-phosphoadenylyl sulfate + ADP + H(+)</text>
        <dbReference type="Rhea" id="RHEA:24152"/>
        <dbReference type="ChEBI" id="CHEBI:15378"/>
        <dbReference type="ChEBI" id="CHEBI:30616"/>
        <dbReference type="ChEBI" id="CHEBI:58243"/>
        <dbReference type="ChEBI" id="CHEBI:58339"/>
        <dbReference type="ChEBI" id="CHEBI:456216"/>
        <dbReference type="EC" id="2.7.1.25"/>
    </reaction>
</comment>
<feature type="binding site" evidence="6">
    <location>
        <begin position="43"/>
        <end position="50"/>
    </location>
    <ligand>
        <name>ATP</name>
        <dbReference type="ChEBI" id="CHEBI:30616"/>
    </ligand>
</feature>
<dbReference type="GO" id="GO:0004781">
    <property type="term" value="F:sulfate adenylyltransferase (ATP) activity"/>
    <property type="evidence" value="ECO:0007669"/>
    <property type="project" value="TreeGrafter"/>
</dbReference>
<dbReference type="Proteomes" id="UP000219522">
    <property type="component" value="Unassembled WGS sequence"/>
</dbReference>
<dbReference type="Gene3D" id="3.40.50.300">
    <property type="entry name" value="P-loop containing nucleotide triphosphate hydrolases"/>
    <property type="match status" value="1"/>
</dbReference>
<comment type="function">
    <text evidence="6 7">Catalyzes the synthesis of activated sulfate.</text>
</comment>
<dbReference type="PANTHER" id="PTHR42700">
    <property type="entry name" value="SULFATE ADENYLYLTRANSFERASE"/>
    <property type="match status" value="1"/>
</dbReference>
<dbReference type="PANTHER" id="PTHR42700:SF1">
    <property type="entry name" value="SULFATE ADENYLYLTRANSFERASE"/>
    <property type="match status" value="1"/>
</dbReference>
<keyword evidence="6" id="KW-0597">Phosphoprotein</keyword>
<keyword evidence="5 6" id="KW-0067">ATP-binding</keyword>
<keyword evidence="8" id="KW-0812">Transmembrane</keyword>
<dbReference type="GO" id="GO:0005524">
    <property type="term" value="F:ATP binding"/>
    <property type="evidence" value="ECO:0007669"/>
    <property type="project" value="UniProtKB-UniRule"/>
</dbReference>
<dbReference type="NCBIfam" id="TIGR00455">
    <property type="entry name" value="apsK"/>
    <property type="match status" value="1"/>
</dbReference>
<sequence>MKLDLNTQGNRVSSNVKAFSSPDAKPAALADTRPSAGVIWLTGLSGAGKSTLCSLASARLRTRGYRTFIIDGDTLRTGLNSDLGFSAPDRKESVRRAAYTAALLADAGLLVLVALIAPFAADRARAREIIGPHYHEVFVNAGIEVCRRRDPKGLYRRALNGELPEFTGVSSPYEAPAAPELMLDSCNQPAAECVTLLIDYIARRFVPG</sequence>
<comment type="caution">
    <text evidence="6">Lacks conserved residue(s) required for the propagation of feature annotation.</text>
</comment>